<feature type="transmembrane region" description="Helical" evidence="10">
    <location>
        <begin position="315"/>
        <end position="336"/>
    </location>
</feature>
<feature type="transmembrane region" description="Helical" evidence="10">
    <location>
        <begin position="81"/>
        <end position="103"/>
    </location>
</feature>
<feature type="transmembrane region" description="Helical" evidence="10">
    <location>
        <begin position="109"/>
        <end position="127"/>
    </location>
</feature>
<keyword evidence="5" id="KW-0997">Cell inner membrane</keyword>
<keyword evidence="8 10" id="KW-1133">Transmembrane helix</keyword>
<dbReference type="GO" id="GO:0005886">
    <property type="term" value="C:plasma membrane"/>
    <property type="evidence" value="ECO:0007669"/>
    <property type="project" value="UniProtKB-SubCell"/>
</dbReference>
<dbReference type="Gene3D" id="1.20.1740.10">
    <property type="entry name" value="Amino acid/polyamine transporter I"/>
    <property type="match status" value="1"/>
</dbReference>
<evidence type="ECO:0000256" key="3">
    <source>
        <dbReference type="ARBA" id="ARBA00022448"/>
    </source>
</evidence>
<dbReference type="RefSeq" id="WP_420241224.1">
    <property type="nucleotide sequence ID" value="NZ_BOPV01000001.1"/>
</dbReference>
<evidence type="ECO:0000256" key="7">
    <source>
        <dbReference type="ARBA" id="ARBA00022970"/>
    </source>
</evidence>
<evidence type="ECO:0000256" key="8">
    <source>
        <dbReference type="ARBA" id="ARBA00022989"/>
    </source>
</evidence>
<dbReference type="InterPro" id="IPR004840">
    <property type="entry name" value="Amino_acid_permease_CS"/>
</dbReference>
<feature type="transmembrane region" description="Helical" evidence="10">
    <location>
        <begin position="139"/>
        <end position="161"/>
    </location>
</feature>
<dbReference type="GO" id="GO:0055085">
    <property type="term" value="P:transmembrane transport"/>
    <property type="evidence" value="ECO:0007669"/>
    <property type="project" value="InterPro"/>
</dbReference>
<feature type="transmembrane region" description="Helical" evidence="10">
    <location>
        <begin position="31"/>
        <end position="53"/>
    </location>
</feature>
<feature type="domain" description="Amino acid permease/ SLC12A" evidence="11">
    <location>
        <begin position="1"/>
        <end position="433"/>
    </location>
</feature>
<evidence type="ECO:0000256" key="2">
    <source>
        <dbReference type="ARBA" id="ARBA00008583"/>
    </source>
</evidence>
<evidence type="ECO:0000259" key="11">
    <source>
        <dbReference type="Pfam" id="PF00324"/>
    </source>
</evidence>
<feature type="transmembrane region" description="Helical" evidence="10">
    <location>
        <begin position="412"/>
        <end position="431"/>
    </location>
</feature>
<organism evidence="12 13">
    <name type="scientific">Roseiterribacter gracilis</name>
    <dbReference type="NCBI Taxonomy" id="2812848"/>
    <lineage>
        <taxon>Bacteria</taxon>
        <taxon>Pseudomonadati</taxon>
        <taxon>Pseudomonadota</taxon>
        <taxon>Alphaproteobacteria</taxon>
        <taxon>Rhodospirillales</taxon>
        <taxon>Roseiterribacteraceae</taxon>
        <taxon>Roseiterribacter</taxon>
    </lineage>
</organism>
<name>A0A8S8X7C5_9PROT</name>
<evidence type="ECO:0000256" key="10">
    <source>
        <dbReference type="SAM" id="Phobius"/>
    </source>
</evidence>
<dbReference type="AlphaFoldDB" id="A0A8S8X7C5"/>
<dbReference type="InterPro" id="IPR004841">
    <property type="entry name" value="AA-permease/SLC12A_dom"/>
</dbReference>
<gene>
    <name evidence="12" type="ORF">TMPK1_04910</name>
</gene>
<feature type="transmembrane region" description="Helical" evidence="10">
    <location>
        <begin position="342"/>
        <end position="367"/>
    </location>
</feature>
<comment type="subcellular location">
    <subcellularLocation>
        <location evidence="1">Cell inner membrane</location>
        <topology evidence="1">Multi-pass membrane protein</topology>
    </subcellularLocation>
</comment>
<dbReference type="PIRSF" id="PIRSF006060">
    <property type="entry name" value="AA_transporter"/>
    <property type="match status" value="1"/>
</dbReference>
<feature type="transmembrane region" description="Helical" evidence="10">
    <location>
        <begin position="224"/>
        <end position="245"/>
    </location>
</feature>
<keyword evidence="13" id="KW-1185">Reference proteome</keyword>
<dbReference type="PROSITE" id="PS00218">
    <property type="entry name" value="AMINO_ACID_PERMEASE_1"/>
    <property type="match status" value="1"/>
</dbReference>
<dbReference type="PANTHER" id="PTHR43495:SF4">
    <property type="entry name" value="AROMATIC AMINO ACID TRANSPORT PROTEIN AROP"/>
    <property type="match status" value="1"/>
</dbReference>
<proteinExistence type="inferred from homology"/>
<accession>A0A8S8X7C5</accession>
<keyword evidence="7" id="KW-0029">Amino-acid transport</keyword>
<feature type="transmembrane region" description="Helical" evidence="10">
    <location>
        <begin position="270"/>
        <end position="295"/>
    </location>
</feature>
<keyword evidence="9 10" id="KW-0472">Membrane</keyword>
<keyword evidence="4" id="KW-1003">Cell membrane</keyword>
<evidence type="ECO:0000256" key="1">
    <source>
        <dbReference type="ARBA" id="ARBA00004429"/>
    </source>
</evidence>
<evidence type="ECO:0000256" key="4">
    <source>
        <dbReference type="ARBA" id="ARBA00022475"/>
    </source>
</evidence>
<dbReference type="FunFam" id="1.20.1740.10:FF:000001">
    <property type="entry name" value="Amino acid permease"/>
    <property type="match status" value="1"/>
</dbReference>
<evidence type="ECO:0000313" key="13">
    <source>
        <dbReference type="Proteomes" id="UP000681075"/>
    </source>
</evidence>
<feature type="transmembrane region" description="Helical" evidence="10">
    <location>
        <begin position="181"/>
        <end position="203"/>
    </location>
</feature>
<evidence type="ECO:0000313" key="12">
    <source>
        <dbReference type="EMBL" id="GIL38254.1"/>
    </source>
</evidence>
<protein>
    <submittedName>
        <fullName evidence="12">Amino acid transporter</fullName>
    </submittedName>
</protein>
<evidence type="ECO:0000256" key="5">
    <source>
        <dbReference type="ARBA" id="ARBA00022519"/>
    </source>
</evidence>
<sequence>MQLIAFGGAIGVGLFLGSAGAIQLAGPVALLAYLVAGITVFFVARALGELLLYRPVTGSFATYAEEFLGPWAGFVTGWSYWCLWVLVGIAEITAVGVYVHHWFPDLPQWIPALVTLALLAAVNLNAVRLFGEFEFWFALIKIVTIVAMIVLGAAILFGGFGDLGRTASVANLWSHGGFAPNGLVALLLAFPIALFSFGGVEVVGVTAGEAEDPARTMPRAIRGIVYRIVLFYLGALTIILCLLPWNEMSKHGSPFVLVFEQIGIPAAADVINFVVITAAASACSTGIFTAGRMLYTLAQLGRAPRAFGQVSAQHIPARGVAVSALLMLAGVVLNYFVPEQAFGYVMSVVVVVQVWAWGVILVANLRYRKQVAAGTKHASSFQMPWAPYSNWIVLGVLALVYVLLGFDADTRVAIYATPLWFGLLTVAYLATKRR</sequence>
<dbReference type="GO" id="GO:0006865">
    <property type="term" value="P:amino acid transport"/>
    <property type="evidence" value="ECO:0007669"/>
    <property type="project" value="UniProtKB-KW"/>
</dbReference>
<evidence type="ECO:0000256" key="9">
    <source>
        <dbReference type="ARBA" id="ARBA00023136"/>
    </source>
</evidence>
<comment type="caution">
    <text evidence="12">The sequence shown here is derived from an EMBL/GenBank/DDBJ whole genome shotgun (WGS) entry which is preliminary data.</text>
</comment>
<reference evidence="12" key="1">
    <citation type="submission" date="2021-02" db="EMBL/GenBank/DDBJ databases">
        <title>Genome sequence of Rhodospirillales sp. strain TMPK1 isolated from soil.</title>
        <authorList>
            <person name="Nakai R."/>
            <person name="Kusada H."/>
            <person name="Tamaki H."/>
        </authorList>
    </citation>
    <scope>NUCLEOTIDE SEQUENCE</scope>
    <source>
        <strain evidence="12">TMPK1</strain>
    </source>
</reference>
<dbReference type="PANTHER" id="PTHR43495">
    <property type="entry name" value="GABA PERMEASE"/>
    <property type="match status" value="1"/>
</dbReference>
<keyword evidence="3" id="KW-0813">Transport</keyword>
<keyword evidence="6 10" id="KW-0812">Transmembrane</keyword>
<evidence type="ECO:0000256" key="6">
    <source>
        <dbReference type="ARBA" id="ARBA00022692"/>
    </source>
</evidence>
<feature type="transmembrane region" description="Helical" evidence="10">
    <location>
        <begin position="388"/>
        <end position="406"/>
    </location>
</feature>
<dbReference type="EMBL" id="BOPV01000001">
    <property type="protein sequence ID" value="GIL38254.1"/>
    <property type="molecule type" value="Genomic_DNA"/>
</dbReference>
<comment type="similarity">
    <text evidence="2">Belongs to the amino acid-polyamine-organocation (APC) superfamily. Amino acid transporter (AAT) (TC 2.A.3.1) family.</text>
</comment>
<dbReference type="Pfam" id="PF00324">
    <property type="entry name" value="AA_permease"/>
    <property type="match status" value="1"/>
</dbReference>
<dbReference type="Proteomes" id="UP000681075">
    <property type="component" value="Unassembled WGS sequence"/>
</dbReference>